<dbReference type="EMBL" id="OZ034825">
    <property type="protein sequence ID" value="CAL1680015.1"/>
    <property type="molecule type" value="Genomic_DNA"/>
</dbReference>
<evidence type="ECO:0000313" key="2">
    <source>
        <dbReference type="Proteomes" id="UP001497644"/>
    </source>
</evidence>
<protein>
    <submittedName>
        <fullName evidence="1">Uncharacterized protein</fullName>
    </submittedName>
</protein>
<dbReference type="Proteomes" id="UP001497644">
    <property type="component" value="Chromosome 2"/>
</dbReference>
<sequence>MGELPIDIYCWNNLMKIVIRTMNIRIEIDRSRATFESNLSTVRDLTGREETVDHLPVRVHAPLMRALVRTLLATELRFRVHALELPVPPEGPLRRVALAAIRAYVGLLARLTDDVSLLLV</sequence>
<organism evidence="1 2">
    <name type="scientific">Lasius platythorax</name>
    <dbReference type="NCBI Taxonomy" id="488582"/>
    <lineage>
        <taxon>Eukaryota</taxon>
        <taxon>Metazoa</taxon>
        <taxon>Ecdysozoa</taxon>
        <taxon>Arthropoda</taxon>
        <taxon>Hexapoda</taxon>
        <taxon>Insecta</taxon>
        <taxon>Pterygota</taxon>
        <taxon>Neoptera</taxon>
        <taxon>Endopterygota</taxon>
        <taxon>Hymenoptera</taxon>
        <taxon>Apocrita</taxon>
        <taxon>Aculeata</taxon>
        <taxon>Formicoidea</taxon>
        <taxon>Formicidae</taxon>
        <taxon>Formicinae</taxon>
        <taxon>Lasius</taxon>
        <taxon>Lasius</taxon>
    </lineage>
</organism>
<accession>A0AAV2NJU6</accession>
<gene>
    <name evidence="1" type="ORF">LPLAT_LOCUS6110</name>
</gene>
<keyword evidence="2" id="KW-1185">Reference proteome</keyword>
<reference evidence="1" key="1">
    <citation type="submission" date="2024-04" db="EMBL/GenBank/DDBJ databases">
        <authorList>
            <consortium name="Molecular Ecology Group"/>
        </authorList>
    </citation>
    <scope>NUCLEOTIDE SEQUENCE</scope>
</reference>
<proteinExistence type="predicted"/>
<dbReference type="AlphaFoldDB" id="A0AAV2NJU6"/>
<evidence type="ECO:0000313" key="1">
    <source>
        <dbReference type="EMBL" id="CAL1680015.1"/>
    </source>
</evidence>
<name>A0AAV2NJU6_9HYME</name>